<dbReference type="Gene3D" id="3.30.200.20">
    <property type="entry name" value="Phosphorylase Kinase, domain 1"/>
    <property type="match status" value="1"/>
</dbReference>
<dbReference type="Proteomes" id="UP000002320">
    <property type="component" value="Unassembled WGS sequence"/>
</dbReference>
<keyword evidence="2" id="KW-0808">Transferase</keyword>
<dbReference type="InterPro" id="IPR011009">
    <property type="entry name" value="Kinase-like_dom_sf"/>
</dbReference>
<dbReference type="InParanoid" id="B0WE17"/>
<comment type="catalytic activity">
    <reaction evidence="7">
        <text>L-seryl-[protein] + ATP = O-phospho-L-seryl-[protein] + ADP + H(+)</text>
        <dbReference type="Rhea" id="RHEA:17989"/>
        <dbReference type="Rhea" id="RHEA-COMP:9863"/>
        <dbReference type="Rhea" id="RHEA-COMP:11604"/>
        <dbReference type="ChEBI" id="CHEBI:15378"/>
        <dbReference type="ChEBI" id="CHEBI:29999"/>
        <dbReference type="ChEBI" id="CHEBI:30616"/>
        <dbReference type="ChEBI" id="CHEBI:83421"/>
        <dbReference type="ChEBI" id="CHEBI:456216"/>
        <dbReference type="EC" id="2.7.11.1"/>
    </reaction>
</comment>
<dbReference type="HOGENOM" id="CLU_1403734_0_0_1"/>
<dbReference type="InterPro" id="IPR000719">
    <property type="entry name" value="Prot_kinase_dom"/>
</dbReference>
<organism>
    <name type="scientific">Culex quinquefasciatus</name>
    <name type="common">Southern house mosquito</name>
    <name type="synonym">Culex pungens</name>
    <dbReference type="NCBI Taxonomy" id="7176"/>
    <lineage>
        <taxon>Eukaryota</taxon>
        <taxon>Metazoa</taxon>
        <taxon>Ecdysozoa</taxon>
        <taxon>Arthropoda</taxon>
        <taxon>Hexapoda</taxon>
        <taxon>Insecta</taxon>
        <taxon>Pterygota</taxon>
        <taxon>Neoptera</taxon>
        <taxon>Endopterygota</taxon>
        <taxon>Diptera</taxon>
        <taxon>Nematocera</taxon>
        <taxon>Culicoidea</taxon>
        <taxon>Culicidae</taxon>
        <taxon>Culicinae</taxon>
        <taxon>Culicini</taxon>
        <taxon>Culex</taxon>
        <taxon>Culex</taxon>
    </lineage>
</organism>
<comment type="catalytic activity">
    <reaction evidence="6">
        <text>L-threonyl-[protein] + ATP = O-phospho-L-threonyl-[protein] + ADP + H(+)</text>
        <dbReference type="Rhea" id="RHEA:46608"/>
        <dbReference type="Rhea" id="RHEA-COMP:11060"/>
        <dbReference type="Rhea" id="RHEA-COMP:11605"/>
        <dbReference type="ChEBI" id="CHEBI:15378"/>
        <dbReference type="ChEBI" id="CHEBI:30013"/>
        <dbReference type="ChEBI" id="CHEBI:30616"/>
        <dbReference type="ChEBI" id="CHEBI:61977"/>
        <dbReference type="ChEBI" id="CHEBI:456216"/>
        <dbReference type="EC" id="2.7.11.1"/>
    </reaction>
</comment>
<feature type="binding site" evidence="8 9">
    <location>
        <position position="174"/>
    </location>
    <ligand>
        <name>ATP</name>
        <dbReference type="ChEBI" id="CHEBI:30616"/>
    </ligand>
</feature>
<evidence type="ECO:0000313" key="13">
    <source>
        <dbReference type="Proteomes" id="UP000002320"/>
    </source>
</evidence>
<reference evidence="11" key="1">
    <citation type="submission" date="2007-03" db="EMBL/GenBank/DDBJ databases">
        <title>Annotation of Culex pipiens quinquefasciatus.</title>
        <authorList>
            <consortium name="The Broad Institute Genome Sequencing Platform"/>
            <person name="Atkinson P.W."/>
            <person name="Hemingway J."/>
            <person name="Christensen B.M."/>
            <person name="Higgs S."/>
            <person name="Kodira C."/>
            <person name="Hannick L."/>
            <person name="Megy K."/>
            <person name="O'Leary S."/>
            <person name="Pearson M."/>
            <person name="Haas B.J."/>
            <person name="Mauceli E."/>
            <person name="Wortman J.R."/>
            <person name="Lee N.H."/>
            <person name="Guigo R."/>
            <person name="Stanke M."/>
            <person name="Alvarado L."/>
            <person name="Amedeo P."/>
            <person name="Antoine C.H."/>
            <person name="Arensburger P."/>
            <person name="Bidwell S.L."/>
            <person name="Crawford M."/>
            <person name="Camaro F."/>
            <person name="Devon K."/>
            <person name="Engels R."/>
            <person name="Hammond M."/>
            <person name="Howarth C."/>
            <person name="Koehrsen M."/>
            <person name="Lawson D."/>
            <person name="Montgomery P."/>
            <person name="Nene V."/>
            <person name="Nusbaum C."/>
            <person name="Puiu D."/>
            <person name="Romero-Severson J."/>
            <person name="Severson D.W."/>
            <person name="Shumway M."/>
            <person name="Sisk P."/>
            <person name="Stolte C."/>
            <person name="Zeng Q."/>
            <person name="Eisenstadt E."/>
            <person name="Fraser-Liggett C."/>
            <person name="Strausberg R."/>
            <person name="Galagan J."/>
            <person name="Birren B."/>
            <person name="Collins F.H."/>
        </authorList>
    </citation>
    <scope>NUCLEOTIDE SEQUENCE [LARGE SCALE GENOMIC DNA]</scope>
    <source>
        <strain evidence="11">JHB</strain>
    </source>
</reference>
<dbReference type="GO" id="GO:0004674">
    <property type="term" value="F:protein serine/threonine kinase activity"/>
    <property type="evidence" value="ECO:0007669"/>
    <property type="project" value="UniProtKB-KW"/>
</dbReference>
<evidence type="ECO:0000256" key="4">
    <source>
        <dbReference type="ARBA" id="ARBA00022777"/>
    </source>
</evidence>
<evidence type="ECO:0000256" key="7">
    <source>
        <dbReference type="ARBA" id="ARBA00048679"/>
    </source>
</evidence>
<evidence type="ECO:0000256" key="3">
    <source>
        <dbReference type="ARBA" id="ARBA00022741"/>
    </source>
</evidence>
<name>B0WE17_CULQU</name>
<protein>
    <submittedName>
        <fullName evidence="11 12">Serine/threonine-protein kinase 6</fullName>
    </submittedName>
</protein>
<dbReference type="SUPFAM" id="SSF56112">
    <property type="entry name" value="Protein kinase-like (PK-like)"/>
    <property type="match status" value="1"/>
</dbReference>
<keyword evidence="13" id="KW-1185">Reference proteome</keyword>
<dbReference type="STRING" id="7176.B0WE17"/>
<evidence type="ECO:0000256" key="6">
    <source>
        <dbReference type="ARBA" id="ARBA00047899"/>
    </source>
</evidence>
<evidence type="ECO:0000313" key="12">
    <source>
        <dbReference type="EnsemblMetazoa" id="CPIJ005171-PA"/>
    </source>
</evidence>
<dbReference type="KEGG" id="cqu:CpipJ_CPIJ005171"/>
<evidence type="ECO:0000256" key="1">
    <source>
        <dbReference type="ARBA" id="ARBA00022527"/>
    </source>
</evidence>
<evidence type="ECO:0000259" key="10">
    <source>
        <dbReference type="PROSITE" id="PS50011"/>
    </source>
</evidence>
<sequence length="194" mass="21714">MSSLNLYGSYAPYRTPSTASEDDGVLKNFISPEVRAKIMTGRLFTVVEEGENWPDFGFFYYASKWSEIYECLDDDDDGDAPDEFVGVGSVGCYEGQTEPGSLSWVEWEELLRGNLCGRSFCETDDLALSPANNEEGGCAWSTDDFSRGEKLGRGAFGIVYAVQERRTGIVVAIKAVDKRMVEQRKCTLQVRRKY</sequence>
<keyword evidence="3 8" id="KW-0547">Nucleotide-binding</keyword>
<dbReference type="VEuPathDB" id="VectorBase:CPIJ005171"/>
<evidence type="ECO:0000256" key="8">
    <source>
        <dbReference type="PIRSR" id="PIRSR630616-2"/>
    </source>
</evidence>
<dbReference type="AlphaFoldDB" id="B0WE17"/>
<proteinExistence type="predicted"/>
<dbReference type="InterPro" id="IPR030616">
    <property type="entry name" value="Aur-like"/>
</dbReference>
<keyword evidence="5 8" id="KW-0067">ATP-binding</keyword>
<dbReference type="GO" id="GO:0005524">
    <property type="term" value="F:ATP binding"/>
    <property type="evidence" value="ECO:0007669"/>
    <property type="project" value="UniProtKB-UniRule"/>
</dbReference>
<dbReference type="InterPro" id="IPR017441">
    <property type="entry name" value="Protein_kinase_ATP_BS"/>
</dbReference>
<dbReference type="PROSITE" id="PS00107">
    <property type="entry name" value="PROTEIN_KINASE_ATP"/>
    <property type="match status" value="1"/>
</dbReference>
<evidence type="ECO:0000256" key="2">
    <source>
        <dbReference type="ARBA" id="ARBA00022679"/>
    </source>
</evidence>
<evidence type="ECO:0000313" key="11">
    <source>
        <dbReference type="EMBL" id="EDS45147.1"/>
    </source>
</evidence>
<keyword evidence="1" id="KW-0723">Serine/threonine-protein kinase</keyword>
<dbReference type="PROSITE" id="PS50011">
    <property type="entry name" value="PROTEIN_KINASE_DOM"/>
    <property type="match status" value="1"/>
</dbReference>
<dbReference type="EnsemblMetazoa" id="CPIJ005171-RA">
    <property type="protein sequence ID" value="CPIJ005171-PA"/>
    <property type="gene ID" value="CPIJ005171"/>
</dbReference>
<keyword evidence="4 11" id="KW-0418">Kinase</keyword>
<dbReference type="PANTHER" id="PTHR24350">
    <property type="entry name" value="SERINE/THREONINE-PROTEIN KINASE IAL-RELATED"/>
    <property type="match status" value="1"/>
</dbReference>
<evidence type="ECO:0000256" key="5">
    <source>
        <dbReference type="ARBA" id="ARBA00022840"/>
    </source>
</evidence>
<feature type="domain" description="Protein kinase" evidence="10">
    <location>
        <begin position="145"/>
        <end position="194"/>
    </location>
</feature>
<dbReference type="EMBL" id="DS231903">
    <property type="protein sequence ID" value="EDS45147.1"/>
    <property type="molecule type" value="Genomic_DNA"/>
</dbReference>
<reference evidence="12" key="2">
    <citation type="submission" date="2020-05" db="UniProtKB">
        <authorList>
            <consortium name="EnsemblMetazoa"/>
        </authorList>
    </citation>
    <scope>IDENTIFICATION</scope>
    <source>
        <strain evidence="12">JHB</strain>
    </source>
</reference>
<gene>
    <name evidence="12" type="primary">6036984</name>
    <name evidence="11" type="ORF">CpipJ_CPIJ005171</name>
</gene>
<evidence type="ECO:0000256" key="9">
    <source>
        <dbReference type="PROSITE-ProRule" id="PRU10141"/>
    </source>
</evidence>
<accession>B0WE17</accession>